<dbReference type="InterPro" id="IPR032519">
    <property type="entry name" value="YbgF_tri"/>
</dbReference>
<dbReference type="SUPFAM" id="SSF48452">
    <property type="entry name" value="TPR-like"/>
    <property type="match status" value="1"/>
</dbReference>
<keyword evidence="5" id="KW-1185">Reference proteome</keyword>
<comment type="function">
    <text evidence="1">Mediates coordination of peptidoglycan synthesis and outer membrane constriction during cell division.</text>
</comment>
<sequence length="263" mass="29453" precursor="true">MTVNKTLWVALSLVSSGAWANPAPVTELGRNITPNQQLASPGSGTLEQRLATLERVVEARAQGQMQMQQQLNLLLDEVSQIRGVTETHTYQLDEMLQRQRDLYQEIDRRVGALQTSTAAQPPVSSDVNSIPTVSYSSNMSENDAYDKAVNMVLKDRRYDAAIPEFEAFIKNYPNSGYAPNAHYWLGQLLFNNNDLAKAKTHFERVVSNFETSNKVPDALLKLGQVAERENNKDAARRFYQQLVNDHASATSARLAQERLDALK</sequence>
<dbReference type="NCBIfam" id="TIGR02795">
    <property type="entry name" value="tol_pal_ybgF"/>
    <property type="match status" value="1"/>
</dbReference>
<dbReference type="Pfam" id="PF09976">
    <property type="entry name" value="TPR_21"/>
    <property type="match status" value="1"/>
</dbReference>
<evidence type="ECO:0000313" key="5">
    <source>
        <dbReference type="Proteomes" id="UP000219353"/>
    </source>
</evidence>
<keyword evidence="1" id="KW-0732">Signal</keyword>
<dbReference type="GO" id="GO:0070206">
    <property type="term" value="P:protein trimerization"/>
    <property type="evidence" value="ECO:0007669"/>
    <property type="project" value="InterPro"/>
</dbReference>
<dbReference type="GO" id="GO:0043093">
    <property type="term" value="P:FtsZ-dependent cytokinesis"/>
    <property type="evidence" value="ECO:0007669"/>
    <property type="project" value="UniProtKB-UniRule"/>
</dbReference>
<evidence type="ECO:0000313" key="4">
    <source>
        <dbReference type="EMBL" id="SNY45379.1"/>
    </source>
</evidence>
<dbReference type="AlphaFoldDB" id="A0A285IBM4"/>
<dbReference type="InterPro" id="IPR014162">
    <property type="entry name" value="CpoB_C"/>
</dbReference>
<keyword evidence="1" id="KW-0132">Cell division</keyword>
<dbReference type="Proteomes" id="UP000219353">
    <property type="component" value="Unassembled WGS sequence"/>
</dbReference>
<evidence type="ECO:0000259" key="2">
    <source>
        <dbReference type="Pfam" id="PF09976"/>
    </source>
</evidence>
<proteinExistence type="inferred from homology"/>
<comment type="subcellular location">
    <subcellularLocation>
        <location evidence="1">Periplasm</location>
    </subcellularLocation>
</comment>
<feature type="signal peptide" evidence="1">
    <location>
        <begin position="1"/>
        <end position="20"/>
    </location>
</feature>
<dbReference type="RefSeq" id="WP_097110101.1">
    <property type="nucleotide sequence ID" value="NZ_OBEB01000001.1"/>
</dbReference>
<accession>A0A285IBM4</accession>
<evidence type="ECO:0000259" key="3">
    <source>
        <dbReference type="Pfam" id="PF16331"/>
    </source>
</evidence>
<feature type="domain" description="Ancillary SecYEG translocon subunit/Cell division coordinator CpoB TPR" evidence="2">
    <location>
        <begin position="149"/>
        <end position="258"/>
    </location>
</feature>
<keyword evidence="1" id="KW-0131">Cell cycle</keyword>
<feature type="domain" description="YbgF trimerisation" evidence="3">
    <location>
        <begin position="46"/>
        <end position="119"/>
    </location>
</feature>
<name>A0A285IBM4_9GAMM</name>
<keyword evidence="1" id="KW-0574">Periplasm</keyword>
<evidence type="ECO:0000256" key="1">
    <source>
        <dbReference type="HAMAP-Rule" id="MF_02066"/>
    </source>
</evidence>
<dbReference type="HAMAP" id="MF_02066">
    <property type="entry name" value="CpoB"/>
    <property type="match status" value="1"/>
</dbReference>
<dbReference type="Pfam" id="PF16331">
    <property type="entry name" value="TolA_bind_tri"/>
    <property type="match status" value="1"/>
</dbReference>
<dbReference type="GO" id="GO:0030288">
    <property type="term" value="C:outer membrane-bounded periplasmic space"/>
    <property type="evidence" value="ECO:0007669"/>
    <property type="project" value="UniProtKB-UniRule"/>
</dbReference>
<gene>
    <name evidence="1" type="primary">cpoB</name>
    <name evidence="4" type="ORF">SAMN06297280_0886</name>
</gene>
<dbReference type="Gene3D" id="1.25.40.10">
    <property type="entry name" value="Tetratricopeptide repeat domain"/>
    <property type="match status" value="1"/>
</dbReference>
<protein>
    <recommendedName>
        <fullName evidence="1">Cell division coordinator CpoB</fullName>
    </recommendedName>
</protein>
<dbReference type="InterPro" id="IPR034706">
    <property type="entry name" value="CpoB"/>
</dbReference>
<dbReference type="EMBL" id="OBEB01000001">
    <property type="protein sequence ID" value="SNY45379.1"/>
    <property type="molecule type" value="Genomic_DNA"/>
</dbReference>
<comment type="similarity">
    <text evidence="1">Belongs to the CpoB family.</text>
</comment>
<dbReference type="OrthoDB" id="9768142at2"/>
<reference evidence="5" key="1">
    <citation type="submission" date="2017-09" db="EMBL/GenBank/DDBJ databases">
        <authorList>
            <person name="Varghese N."/>
            <person name="Submissions S."/>
        </authorList>
    </citation>
    <scope>NUCLEOTIDE SEQUENCE [LARGE SCALE GENOMIC DNA]</scope>
    <source>
        <strain evidence="5">CGMCC 1.12461</strain>
    </source>
</reference>
<feature type="chain" id="PRO_5013413084" description="Cell division coordinator CpoB" evidence="1">
    <location>
        <begin position="21"/>
        <end position="263"/>
    </location>
</feature>
<dbReference type="InterPro" id="IPR011990">
    <property type="entry name" value="TPR-like_helical_dom_sf"/>
</dbReference>
<dbReference type="Gene3D" id="1.20.5.110">
    <property type="match status" value="1"/>
</dbReference>
<organism evidence="4 5">
    <name type="scientific">Arsukibacterium tuosuense</name>
    <dbReference type="NCBI Taxonomy" id="1323745"/>
    <lineage>
        <taxon>Bacteria</taxon>
        <taxon>Pseudomonadati</taxon>
        <taxon>Pseudomonadota</taxon>
        <taxon>Gammaproteobacteria</taxon>
        <taxon>Chromatiales</taxon>
        <taxon>Chromatiaceae</taxon>
        <taxon>Arsukibacterium</taxon>
    </lineage>
</organism>
<dbReference type="InterPro" id="IPR018704">
    <property type="entry name" value="SecYEG/CpoB_TPR"/>
</dbReference>